<dbReference type="AlphaFoldDB" id="A0A7K1J613"/>
<dbReference type="EMBL" id="WNLP01000006">
    <property type="protein sequence ID" value="MUH59969.1"/>
    <property type="molecule type" value="Genomic_DNA"/>
</dbReference>
<feature type="transmembrane region" description="Helical" evidence="7">
    <location>
        <begin position="357"/>
        <end position="378"/>
    </location>
</feature>
<feature type="transmembrane region" description="Helical" evidence="7">
    <location>
        <begin position="290"/>
        <end position="314"/>
    </location>
</feature>
<keyword evidence="10" id="KW-1185">Reference proteome</keyword>
<feature type="region of interest" description="Disordered" evidence="6">
    <location>
        <begin position="182"/>
        <end position="249"/>
    </location>
</feature>
<dbReference type="PANTHER" id="PTHR33885">
    <property type="entry name" value="PHAGE SHOCK PROTEIN C"/>
    <property type="match status" value="1"/>
</dbReference>
<keyword evidence="2" id="KW-1003">Cell membrane</keyword>
<dbReference type="InterPro" id="IPR007168">
    <property type="entry name" value="Phageshock_PspC_N"/>
</dbReference>
<keyword evidence="5 7" id="KW-0472">Membrane</keyword>
<evidence type="ECO:0000256" key="7">
    <source>
        <dbReference type="SAM" id="Phobius"/>
    </source>
</evidence>
<dbReference type="PANTHER" id="PTHR33885:SF3">
    <property type="entry name" value="PHAGE SHOCK PROTEIN C"/>
    <property type="match status" value="1"/>
</dbReference>
<sequence>MNNLQGPQGVPQGAPQYGQPAQNPNNPNNQQPSNNNPNKEYSFFRWVRESGVERTNNRVIAGVCGAIAQELGWNVTLVRVLMIVAAFLGGFGAILYGIAWAILPDADDHGILLEDLIHGHWNWSFIGVILCILVSGAIYFPAFTPLAWVNLTPLLLALLVMYLLIDHGRRRFLRPVNNAPNAAPNTVPNNIPPQGTQPVQQSASRPMPAAGAPTNAPYRQQANPRNATQQNMPSQHVPPQSAPSAMPSGAQAAAAQTANGYTYQYQYAGRNYDYHYEYKPKKRRKPAGPILVLFVFGLILLGLGAVAATAGVFSSHFSMLQAAQSAVLYIGIVCLVLGAIIIVLGCMGRRTGGLHPFAWLFMFLAALAMVMGTAFAAANAIQPALSSHYTHINVDKTLVIDSSKANINKLSKGVAITGQGYDKSTVTIDLTDYARNNGKHTVTLNDGSTTTTTCPVEDIPMTVTDARVVVKLPYGCSWIFQASPSLHDYADEINAHDSLLISSIPVGARADTFNVFTDENLHSAFDLQVGDAGLYVGGSVPPTAFYQAYGSKQMQQLCNGISENDGKVTVSKNANAQGKQLIEHGYYWPCAPYADKAADPELRIAPRVLRNASINVEYAGSIPGSKE</sequence>
<reference evidence="9 10" key="1">
    <citation type="submission" date="2019-09" db="EMBL/GenBank/DDBJ databases">
        <title>Bifidobacterium canis sp. nov., isolated from the digestive tract of German Shepherd dog puppy.</title>
        <authorList>
            <person name="Bunesova V."/>
        </authorList>
    </citation>
    <scope>NUCLEOTIDE SEQUENCE [LARGE SCALE GENOMIC DNA]</scope>
    <source>
        <strain evidence="9 10">GSD1FS</strain>
    </source>
</reference>
<name>A0A7K1J613_9BIFI</name>
<gene>
    <name evidence="9" type="ORF">GSD1FS_1312</name>
</gene>
<proteinExistence type="predicted"/>
<evidence type="ECO:0000256" key="6">
    <source>
        <dbReference type="SAM" id="MobiDB-lite"/>
    </source>
</evidence>
<keyword evidence="4 7" id="KW-1133">Transmembrane helix</keyword>
<evidence type="ECO:0000256" key="2">
    <source>
        <dbReference type="ARBA" id="ARBA00022475"/>
    </source>
</evidence>
<feature type="transmembrane region" description="Helical" evidence="7">
    <location>
        <begin position="80"/>
        <end position="103"/>
    </location>
</feature>
<evidence type="ECO:0000256" key="5">
    <source>
        <dbReference type="ARBA" id="ARBA00023136"/>
    </source>
</evidence>
<feature type="compositionally biased region" description="Polar residues" evidence="6">
    <location>
        <begin position="194"/>
        <end position="204"/>
    </location>
</feature>
<feature type="compositionally biased region" description="Low complexity" evidence="6">
    <location>
        <begin position="182"/>
        <end position="193"/>
    </location>
</feature>
<organism evidence="9 10">
    <name type="scientific">Bifidobacterium canis</name>
    <dbReference type="NCBI Taxonomy" id="2610880"/>
    <lineage>
        <taxon>Bacteria</taxon>
        <taxon>Bacillati</taxon>
        <taxon>Actinomycetota</taxon>
        <taxon>Actinomycetes</taxon>
        <taxon>Bifidobacteriales</taxon>
        <taxon>Bifidobacteriaceae</taxon>
        <taxon>Bifidobacterium</taxon>
    </lineage>
</organism>
<feature type="compositionally biased region" description="Low complexity" evidence="6">
    <location>
        <begin position="238"/>
        <end position="249"/>
    </location>
</feature>
<evidence type="ECO:0000256" key="4">
    <source>
        <dbReference type="ARBA" id="ARBA00022989"/>
    </source>
</evidence>
<feature type="compositionally biased region" description="Polar residues" evidence="6">
    <location>
        <begin position="217"/>
        <end position="234"/>
    </location>
</feature>
<comment type="caution">
    <text evidence="9">The sequence shown here is derived from an EMBL/GenBank/DDBJ whole genome shotgun (WGS) entry which is preliminary data.</text>
</comment>
<comment type="subcellular location">
    <subcellularLocation>
        <location evidence="1">Cell membrane</location>
        <topology evidence="1">Single-pass membrane protein</topology>
    </subcellularLocation>
</comment>
<dbReference type="InterPro" id="IPR052027">
    <property type="entry name" value="PspC"/>
</dbReference>
<dbReference type="Pfam" id="PF04024">
    <property type="entry name" value="PspC"/>
    <property type="match status" value="1"/>
</dbReference>
<feature type="domain" description="Phage shock protein PspC N-terminal" evidence="8">
    <location>
        <begin position="55"/>
        <end position="105"/>
    </location>
</feature>
<feature type="transmembrane region" description="Helical" evidence="7">
    <location>
        <begin position="146"/>
        <end position="165"/>
    </location>
</feature>
<feature type="region of interest" description="Disordered" evidence="6">
    <location>
        <begin position="1"/>
        <end position="35"/>
    </location>
</feature>
<dbReference type="GO" id="GO:0005886">
    <property type="term" value="C:plasma membrane"/>
    <property type="evidence" value="ECO:0007669"/>
    <property type="project" value="UniProtKB-SubCell"/>
</dbReference>
<protein>
    <submittedName>
        <fullName evidence="9">Phage-shock protein</fullName>
    </submittedName>
</protein>
<feature type="transmembrane region" description="Helical" evidence="7">
    <location>
        <begin position="123"/>
        <end position="140"/>
    </location>
</feature>
<evidence type="ECO:0000313" key="9">
    <source>
        <dbReference type="EMBL" id="MUH59969.1"/>
    </source>
</evidence>
<evidence type="ECO:0000259" key="8">
    <source>
        <dbReference type="Pfam" id="PF04024"/>
    </source>
</evidence>
<accession>A0A7K1J613</accession>
<evidence type="ECO:0000313" key="10">
    <source>
        <dbReference type="Proteomes" id="UP000487882"/>
    </source>
</evidence>
<keyword evidence="3 7" id="KW-0812">Transmembrane</keyword>
<evidence type="ECO:0000256" key="1">
    <source>
        <dbReference type="ARBA" id="ARBA00004162"/>
    </source>
</evidence>
<dbReference type="Proteomes" id="UP000487882">
    <property type="component" value="Unassembled WGS sequence"/>
</dbReference>
<feature type="transmembrane region" description="Helical" evidence="7">
    <location>
        <begin position="326"/>
        <end position="345"/>
    </location>
</feature>
<evidence type="ECO:0000256" key="3">
    <source>
        <dbReference type="ARBA" id="ARBA00022692"/>
    </source>
</evidence>